<dbReference type="PANTHER" id="PTHR23274:SF50">
    <property type="entry name" value="ATP-DEPENDENT DNA HELICASE"/>
    <property type="match status" value="1"/>
</dbReference>
<dbReference type="Pfam" id="PF21530">
    <property type="entry name" value="Pif1_2B_dom"/>
    <property type="match status" value="1"/>
</dbReference>
<evidence type="ECO:0000259" key="1">
    <source>
        <dbReference type="Pfam" id="PF21530"/>
    </source>
</evidence>
<evidence type="ECO:0000313" key="2">
    <source>
        <dbReference type="EMBL" id="KAK6923636.1"/>
    </source>
</evidence>
<dbReference type="Proteomes" id="UP001370490">
    <property type="component" value="Unassembled WGS sequence"/>
</dbReference>
<protein>
    <submittedName>
        <fullName evidence="2">DNA helicase Pif1-like</fullName>
    </submittedName>
</protein>
<feature type="domain" description="DNA helicase Pif1-like 2B" evidence="1">
    <location>
        <begin position="147"/>
        <end position="193"/>
    </location>
</feature>
<evidence type="ECO:0000313" key="3">
    <source>
        <dbReference type="Proteomes" id="UP001370490"/>
    </source>
</evidence>
<reference evidence="2 3" key="1">
    <citation type="submission" date="2023-12" db="EMBL/GenBank/DDBJ databases">
        <title>A high-quality genome assembly for Dillenia turbinata (Dilleniales).</title>
        <authorList>
            <person name="Chanderbali A."/>
        </authorList>
    </citation>
    <scope>NUCLEOTIDE SEQUENCE [LARGE SCALE GENOMIC DNA]</scope>
    <source>
        <strain evidence="2">LSX21</strain>
        <tissue evidence="2">Leaf</tissue>
    </source>
</reference>
<keyword evidence="3" id="KW-1185">Reference proteome</keyword>
<keyword evidence="2" id="KW-0378">Hydrolase</keyword>
<keyword evidence="2" id="KW-0547">Nucleotide-binding</keyword>
<dbReference type="EMBL" id="JBAMMX010000017">
    <property type="protein sequence ID" value="KAK6923636.1"/>
    <property type="molecule type" value="Genomic_DNA"/>
</dbReference>
<organism evidence="2 3">
    <name type="scientific">Dillenia turbinata</name>
    <dbReference type="NCBI Taxonomy" id="194707"/>
    <lineage>
        <taxon>Eukaryota</taxon>
        <taxon>Viridiplantae</taxon>
        <taxon>Streptophyta</taxon>
        <taxon>Embryophyta</taxon>
        <taxon>Tracheophyta</taxon>
        <taxon>Spermatophyta</taxon>
        <taxon>Magnoliopsida</taxon>
        <taxon>eudicotyledons</taxon>
        <taxon>Gunneridae</taxon>
        <taxon>Pentapetalae</taxon>
        <taxon>Dilleniales</taxon>
        <taxon>Dilleniaceae</taxon>
        <taxon>Dillenia</taxon>
    </lineage>
</organism>
<sequence>MPGLSRLMTEIDNHLLTSSIGVPVNSTPVSESSHNMNASVPSFICSTEAVPDNPSFFVNSSNPTSFGEGKEHVDKNGEITLPVNLVIPYIDRNEYLDRLISSVFPDLGLYSNDPYKMINRCIFSPKNAVVHELWIEQLIKDIKETEDFLNSQNPRGLPPYRLSLKENCPIMLLRNINPTEGLCNGTRLICRQLGQHSICVEIIYEQHKGKKVFIPRIPLQTSDSEKNGIPFVRTQFPIRLCFSMTINKSQGQTLDYVGIYLNLSFLMASFMLARSPDAVKVLIVLETFNDVKFDCKTRNVIFAEMFDLGTQVEGIMFNADIPKICPMLQLYKKYLILNAVVRPIPPKFQSVDLKTQWVISIGTLVEESNDGDDSVMFGSFSYTKFTDLVQYMNRKDTSVNILAVVICALELKNITKERTLSFKNSSLSMKRVTLSTWFNSVILVDPPIQEV</sequence>
<gene>
    <name evidence="2" type="ORF">RJ641_009836</name>
</gene>
<dbReference type="SUPFAM" id="SSF52540">
    <property type="entry name" value="P-loop containing nucleoside triphosphate hydrolases"/>
    <property type="match status" value="1"/>
</dbReference>
<dbReference type="GO" id="GO:0006260">
    <property type="term" value="P:DNA replication"/>
    <property type="evidence" value="ECO:0007669"/>
    <property type="project" value="TreeGrafter"/>
</dbReference>
<name>A0AAN8V599_9MAGN</name>
<dbReference type="PANTHER" id="PTHR23274">
    <property type="entry name" value="DNA HELICASE-RELATED"/>
    <property type="match status" value="1"/>
</dbReference>
<dbReference type="GO" id="GO:0005657">
    <property type="term" value="C:replication fork"/>
    <property type="evidence" value="ECO:0007669"/>
    <property type="project" value="TreeGrafter"/>
</dbReference>
<dbReference type="GO" id="GO:0004386">
    <property type="term" value="F:helicase activity"/>
    <property type="evidence" value="ECO:0007669"/>
    <property type="project" value="UniProtKB-KW"/>
</dbReference>
<dbReference type="InterPro" id="IPR027417">
    <property type="entry name" value="P-loop_NTPase"/>
</dbReference>
<comment type="caution">
    <text evidence="2">The sequence shown here is derived from an EMBL/GenBank/DDBJ whole genome shotgun (WGS) entry which is preliminary data.</text>
</comment>
<proteinExistence type="predicted"/>
<dbReference type="AlphaFoldDB" id="A0AAN8V599"/>
<keyword evidence="2" id="KW-0347">Helicase</keyword>
<keyword evidence="2" id="KW-0067">ATP-binding</keyword>
<accession>A0AAN8V599</accession>
<dbReference type="InterPro" id="IPR049163">
    <property type="entry name" value="Pif1-like_2B_dom"/>
</dbReference>